<feature type="transmembrane region" description="Helical" evidence="5">
    <location>
        <begin position="174"/>
        <end position="196"/>
    </location>
</feature>
<keyword evidence="1" id="KW-0677">Repeat</keyword>
<dbReference type="SMART" id="SM00248">
    <property type="entry name" value="ANK"/>
    <property type="match status" value="3"/>
</dbReference>
<feature type="region of interest" description="Disordered" evidence="4">
    <location>
        <begin position="377"/>
        <end position="409"/>
    </location>
</feature>
<dbReference type="SUPFAM" id="SSF48403">
    <property type="entry name" value="Ankyrin repeat"/>
    <property type="match status" value="1"/>
</dbReference>
<dbReference type="PROSITE" id="PS50088">
    <property type="entry name" value="ANK_REPEAT"/>
    <property type="match status" value="1"/>
</dbReference>
<sequence length="409" mass="45300">MEDIRLHRPRSKTINFDTFPHRNRYVLMPRNLPVCVWNLVEQNASDGKEMSSENRFDQRSDSIGICQFPHLGRHVQEIADGEDSATLPHRSGVADALKSVQEIVHFLTRENIFDDRKPVGLHSVLVAGLSDHHFPILGEPAQTNCVVWMMSETMTVMPEATNLQQPAAPKTLPLMMLAIGFVLMLGSVILAGRLIWEMTSLTWQYGPQMIGFSLAHGPGALLFLFPLALFVWLLVSACTVIVWKAKRKVVRNRSWITLGSAVLALGLLSLPQGFWNVIFVGKMAASPRAPELLVYAAGEGEDRVVRGLLQRGVPIDARDREGNTPLHFAAGAGRTELVGYLIGKGADVNAVNLYGDSPLERASANHRMDVVQVLSEHGGKDIKGDAEQRDRASKEIVHRDIEEMNSGRR</sequence>
<evidence type="ECO:0000256" key="4">
    <source>
        <dbReference type="SAM" id="MobiDB-lite"/>
    </source>
</evidence>
<dbReference type="EMBL" id="FZOU01000020">
    <property type="protein sequence ID" value="SNT44689.1"/>
    <property type="molecule type" value="Genomic_DNA"/>
</dbReference>
<accession>A0A239MS61</accession>
<keyword evidence="2 3" id="KW-0040">ANK repeat</keyword>
<reference evidence="6 7" key="1">
    <citation type="submission" date="2017-06" db="EMBL/GenBank/DDBJ databases">
        <authorList>
            <person name="Kim H.J."/>
            <person name="Triplett B.A."/>
        </authorList>
    </citation>
    <scope>NUCLEOTIDE SEQUENCE [LARGE SCALE GENOMIC DNA]</scope>
    <source>
        <strain evidence="6 7">DSM 18704</strain>
    </source>
</reference>
<feature type="transmembrane region" description="Helical" evidence="5">
    <location>
        <begin position="255"/>
        <end position="275"/>
    </location>
</feature>
<name>A0A239MS61_9BACT</name>
<dbReference type="PROSITE" id="PS50297">
    <property type="entry name" value="ANK_REP_REGION"/>
    <property type="match status" value="1"/>
</dbReference>
<gene>
    <name evidence="6" type="ORF">SAMN05421770_1208</name>
</gene>
<organism evidence="6 7">
    <name type="scientific">Granulicella rosea</name>
    <dbReference type="NCBI Taxonomy" id="474952"/>
    <lineage>
        <taxon>Bacteria</taxon>
        <taxon>Pseudomonadati</taxon>
        <taxon>Acidobacteriota</taxon>
        <taxon>Terriglobia</taxon>
        <taxon>Terriglobales</taxon>
        <taxon>Acidobacteriaceae</taxon>
        <taxon>Granulicella</taxon>
    </lineage>
</organism>
<dbReference type="InterPro" id="IPR036770">
    <property type="entry name" value="Ankyrin_rpt-contain_sf"/>
</dbReference>
<dbReference type="Proteomes" id="UP000198356">
    <property type="component" value="Unassembled WGS sequence"/>
</dbReference>
<keyword evidence="5" id="KW-1133">Transmembrane helix</keyword>
<keyword evidence="7" id="KW-1185">Reference proteome</keyword>
<keyword evidence="5" id="KW-0472">Membrane</keyword>
<evidence type="ECO:0000256" key="2">
    <source>
        <dbReference type="ARBA" id="ARBA00023043"/>
    </source>
</evidence>
<feature type="repeat" description="ANK" evidence="3">
    <location>
        <begin position="321"/>
        <end position="353"/>
    </location>
</feature>
<feature type="transmembrane region" description="Helical" evidence="5">
    <location>
        <begin position="216"/>
        <end position="243"/>
    </location>
</feature>
<dbReference type="GO" id="GO:0004842">
    <property type="term" value="F:ubiquitin-protein transferase activity"/>
    <property type="evidence" value="ECO:0007669"/>
    <property type="project" value="TreeGrafter"/>
</dbReference>
<keyword evidence="5" id="KW-0812">Transmembrane</keyword>
<dbReference type="GO" id="GO:0085020">
    <property type="term" value="P:protein K6-linked ubiquitination"/>
    <property type="evidence" value="ECO:0007669"/>
    <property type="project" value="TreeGrafter"/>
</dbReference>
<evidence type="ECO:0000313" key="6">
    <source>
        <dbReference type="EMBL" id="SNT44689.1"/>
    </source>
</evidence>
<evidence type="ECO:0000313" key="7">
    <source>
        <dbReference type="Proteomes" id="UP000198356"/>
    </source>
</evidence>
<dbReference type="InterPro" id="IPR002110">
    <property type="entry name" value="Ankyrin_rpt"/>
</dbReference>
<proteinExistence type="predicted"/>
<evidence type="ECO:0000256" key="3">
    <source>
        <dbReference type="PROSITE-ProRule" id="PRU00023"/>
    </source>
</evidence>
<evidence type="ECO:0000256" key="1">
    <source>
        <dbReference type="ARBA" id="ARBA00022737"/>
    </source>
</evidence>
<dbReference type="AlphaFoldDB" id="A0A239MS61"/>
<dbReference type="PANTHER" id="PTHR24171">
    <property type="entry name" value="ANKYRIN REPEAT DOMAIN-CONTAINING PROTEIN 39-RELATED"/>
    <property type="match status" value="1"/>
</dbReference>
<protein>
    <submittedName>
        <fullName evidence="6">Ankyrin repeat-containing protein</fullName>
    </submittedName>
</protein>
<dbReference type="Gene3D" id="1.25.40.20">
    <property type="entry name" value="Ankyrin repeat-containing domain"/>
    <property type="match status" value="1"/>
</dbReference>
<evidence type="ECO:0000256" key="5">
    <source>
        <dbReference type="SAM" id="Phobius"/>
    </source>
</evidence>
<dbReference type="PANTHER" id="PTHR24171:SF8">
    <property type="entry name" value="BRCA1-ASSOCIATED RING DOMAIN PROTEIN 1"/>
    <property type="match status" value="1"/>
</dbReference>
<dbReference type="Pfam" id="PF12796">
    <property type="entry name" value="Ank_2"/>
    <property type="match status" value="1"/>
</dbReference>